<dbReference type="AlphaFoldDB" id="A0AAJ2NRD9"/>
<dbReference type="RefSeq" id="WP_012960846.1">
    <property type="nucleotide sequence ID" value="NZ_CP117835.1"/>
</dbReference>
<dbReference type="Gene3D" id="1.10.10.10">
    <property type="entry name" value="Winged helix-like DNA-binding domain superfamily/Winged helix DNA-binding domain"/>
    <property type="match status" value="1"/>
</dbReference>
<gene>
    <name evidence="1" type="ORF">RYX45_17625</name>
</gene>
<protein>
    <submittedName>
        <fullName evidence="1">Lrp/AsnC family transcriptional regulator</fullName>
    </submittedName>
</protein>
<dbReference type="SUPFAM" id="SSF46785">
    <property type="entry name" value="Winged helix' DNA-binding domain"/>
    <property type="match status" value="2"/>
</dbReference>
<organism evidence="1 2">
    <name type="scientific">Alkalihalophilus pseudofirmus</name>
    <name type="common">Bacillus pseudofirmus</name>
    <dbReference type="NCBI Taxonomy" id="79885"/>
    <lineage>
        <taxon>Bacteria</taxon>
        <taxon>Bacillati</taxon>
        <taxon>Bacillota</taxon>
        <taxon>Bacilli</taxon>
        <taxon>Bacillales</taxon>
        <taxon>Bacillaceae</taxon>
        <taxon>Alkalihalophilus</taxon>
    </lineage>
</organism>
<sequence>MSLTNRRKQFLEELVHIYAKTNEPIHYSEIAKTIGVSKWTAYDILKELEKHQFLEKTYSVNPNETGRSLVVFVPTEKSKDMFLKERVHITSEEEWMGIKENVLAFIHQTKSLDNQITPLLERMPHAPYKIEVCAQFLGVLLVYLNNQGPNIQHLTLNMLNISKNPAIQLSTFVGAVTGMIIESASETISPEMVELLRQFTHALEELKEEELIYLIHLLEDLRA</sequence>
<dbReference type="Proteomes" id="UP001285636">
    <property type="component" value="Unassembled WGS sequence"/>
</dbReference>
<name>A0AAJ2NRD9_ALKPS</name>
<comment type="caution">
    <text evidence="1">The sequence shown here is derived from an EMBL/GenBank/DDBJ whole genome shotgun (WGS) entry which is preliminary data.</text>
</comment>
<dbReference type="EMBL" id="JAWJAY010000006">
    <property type="protein sequence ID" value="MDV2887018.1"/>
    <property type="molecule type" value="Genomic_DNA"/>
</dbReference>
<dbReference type="InterPro" id="IPR036390">
    <property type="entry name" value="WH_DNA-bd_sf"/>
</dbReference>
<evidence type="ECO:0000313" key="2">
    <source>
        <dbReference type="Proteomes" id="UP001285636"/>
    </source>
</evidence>
<proteinExistence type="predicted"/>
<dbReference type="InterPro" id="IPR036388">
    <property type="entry name" value="WH-like_DNA-bd_sf"/>
</dbReference>
<reference evidence="1" key="1">
    <citation type="submission" date="2023-10" db="EMBL/GenBank/DDBJ databases">
        <title>Screening of Alkalihalophilus pseudofirmusBZ-TG-HK211 and Its Alleviation of Salt Stress on Rapeseed Growth.</title>
        <authorList>
            <person name="Zhao B."/>
            <person name="Guo T."/>
        </authorList>
    </citation>
    <scope>NUCLEOTIDE SEQUENCE</scope>
    <source>
        <strain evidence="1">BZ-TG-HK211</strain>
    </source>
</reference>
<evidence type="ECO:0000313" key="1">
    <source>
        <dbReference type="EMBL" id="MDV2887018.1"/>
    </source>
</evidence>
<accession>A0AAJ2NRD9</accession>